<keyword evidence="2" id="KW-1185">Reference proteome</keyword>
<gene>
    <name evidence="1" type="ORF">EEDITHA_LOCUS9962</name>
</gene>
<dbReference type="EMBL" id="CAKOGL010000014">
    <property type="protein sequence ID" value="CAH2094393.1"/>
    <property type="molecule type" value="Genomic_DNA"/>
</dbReference>
<proteinExistence type="predicted"/>
<reference evidence="1" key="1">
    <citation type="submission" date="2022-03" db="EMBL/GenBank/DDBJ databases">
        <authorList>
            <person name="Tunstrom K."/>
        </authorList>
    </citation>
    <scope>NUCLEOTIDE SEQUENCE</scope>
</reference>
<comment type="caution">
    <text evidence="1">The sequence shown here is derived from an EMBL/GenBank/DDBJ whole genome shotgun (WGS) entry which is preliminary data.</text>
</comment>
<name>A0AAU9U5H1_EUPED</name>
<sequence length="87" mass="10243">MENLQKLNLLECDTNTVYELEVTPEIYARATMDMVFATNLLKRSVHEVNIEKKREETREKHHQEKIAAMNRLTDVVAQLVKQTQKED</sequence>
<dbReference type="AlphaFoldDB" id="A0AAU9U5H1"/>
<evidence type="ECO:0000313" key="1">
    <source>
        <dbReference type="EMBL" id="CAH2094393.1"/>
    </source>
</evidence>
<dbReference type="Proteomes" id="UP001153954">
    <property type="component" value="Unassembled WGS sequence"/>
</dbReference>
<organism evidence="1 2">
    <name type="scientific">Euphydryas editha</name>
    <name type="common">Edith's checkerspot</name>
    <dbReference type="NCBI Taxonomy" id="104508"/>
    <lineage>
        <taxon>Eukaryota</taxon>
        <taxon>Metazoa</taxon>
        <taxon>Ecdysozoa</taxon>
        <taxon>Arthropoda</taxon>
        <taxon>Hexapoda</taxon>
        <taxon>Insecta</taxon>
        <taxon>Pterygota</taxon>
        <taxon>Neoptera</taxon>
        <taxon>Endopterygota</taxon>
        <taxon>Lepidoptera</taxon>
        <taxon>Glossata</taxon>
        <taxon>Ditrysia</taxon>
        <taxon>Papilionoidea</taxon>
        <taxon>Nymphalidae</taxon>
        <taxon>Nymphalinae</taxon>
        <taxon>Euphydryas</taxon>
    </lineage>
</organism>
<accession>A0AAU9U5H1</accession>
<protein>
    <submittedName>
        <fullName evidence="1">Uncharacterized protein</fullName>
    </submittedName>
</protein>
<evidence type="ECO:0000313" key="2">
    <source>
        <dbReference type="Proteomes" id="UP001153954"/>
    </source>
</evidence>